<dbReference type="RefSeq" id="WP_207857185.1">
    <property type="nucleotide sequence ID" value="NZ_JAFREP010000003.1"/>
</dbReference>
<dbReference type="Proteomes" id="UP000664417">
    <property type="component" value="Unassembled WGS sequence"/>
</dbReference>
<keyword evidence="1" id="KW-1133">Transmembrane helix</keyword>
<feature type="transmembrane region" description="Helical" evidence="1">
    <location>
        <begin position="155"/>
        <end position="177"/>
    </location>
</feature>
<keyword evidence="1" id="KW-0812">Transmembrane</keyword>
<comment type="caution">
    <text evidence="2">The sequence shown here is derived from an EMBL/GenBank/DDBJ whole genome shotgun (WGS) entry which is preliminary data.</text>
</comment>
<evidence type="ECO:0000313" key="2">
    <source>
        <dbReference type="EMBL" id="MBO1317753.1"/>
    </source>
</evidence>
<feature type="transmembrane region" description="Helical" evidence="1">
    <location>
        <begin position="79"/>
        <end position="103"/>
    </location>
</feature>
<organism evidence="2 3">
    <name type="scientific">Acanthopleuribacter pedis</name>
    <dbReference type="NCBI Taxonomy" id="442870"/>
    <lineage>
        <taxon>Bacteria</taxon>
        <taxon>Pseudomonadati</taxon>
        <taxon>Acidobacteriota</taxon>
        <taxon>Holophagae</taxon>
        <taxon>Acanthopleuribacterales</taxon>
        <taxon>Acanthopleuribacteraceae</taxon>
        <taxon>Acanthopleuribacter</taxon>
    </lineage>
</organism>
<keyword evidence="1" id="KW-0472">Membrane</keyword>
<accession>A0A8J7QFS3</accession>
<proteinExistence type="predicted"/>
<evidence type="ECO:0008006" key="4">
    <source>
        <dbReference type="Google" id="ProtNLM"/>
    </source>
</evidence>
<feature type="transmembrane region" description="Helical" evidence="1">
    <location>
        <begin position="49"/>
        <end position="73"/>
    </location>
</feature>
<evidence type="ECO:0000313" key="3">
    <source>
        <dbReference type="Proteomes" id="UP000664417"/>
    </source>
</evidence>
<dbReference type="AlphaFoldDB" id="A0A8J7QFS3"/>
<protein>
    <recommendedName>
        <fullName evidence="4">Transmembrane protein</fullName>
    </recommendedName>
</protein>
<evidence type="ECO:0000256" key="1">
    <source>
        <dbReference type="SAM" id="Phobius"/>
    </source>
</evidence>
<gene>
    <name evidence="2" type="ORF">J3U88_04715</name>
</gene>
<name>A0A8J7QFS3_9BACT</name>
<feature type="transmembrane region" description="Helical" evidence="1">
    <location>
        <begin position="124"/>
        <end position="149"/>
    </location>
</feature>
<dbReference type="EMBL" id="JAFREP010000003">
    <property type="protein sequence ID" value="MBO1317753.1"/>
    <property type="molecule type" value="Genomic_DNA"/>
</dbReference>
<reference evidence="2" key="1">
    <citation type="submission" date="2021-03" db="EMBL/GenBank/DDBJ databases">
        <authorList>
            <person name="Wang G."/>
        </authorList>
    </citation>
    <scope>NUCLEOTIDE SEQUENCE</scope>
    <source>
        <strain evidence="2">KCTC 12899</strain>
    </source>
</reference>
<sequence length="184" mass="20902">MTKEKVNSLYKPHFRILPDARRVFYPQGFFGRTAFVVESEAQEVGLKRYLFYFYMSCFVFGVMMGVLCVPFLFEVGLLGWSLGVGVAVFCSWLYGALFFLPVTRTMKKIKKPNNPIEKCEELGALMHPVLLVALSVSVYLSAVFCLLVFVFTQELFFGFCGLYFAVLGVPFTIAVTFRLSRSSH</sequence>
<keyword evidence="3" id="KW-1185">Reference proteome</keyword>